<evidence type="ECO:0008006" key="5">
    <source>
        <dbReference type="Google" id="ProtNLM"/>
    </source>
</evidence>
<feature type="domain" description="Rcc01698-like C-terminal" evidence="2">
    <location>
        <begin position="479"/>
        <end position="535"/>
    </location>
</feature>
<sequence>MGKGGGGGSQVIGYAYFLGLAYALCSKVDELLEFRLNGDTAAKPNLKGCGSFEAITGKEQPTHGSGNSKSRVYFYDGTQNTSDSYLTKQTGENIAYKNTAYFVINGFIGDNVRSAPNYSAVVKRTNLTGWNYVGVSDEINGDANPASVLWYMLTKLIGLDEKVLDKDSFLEANKTLLNEGLGISFIMSKPQEAKEWVQEILRTIDGALCINPATGRLTLRLLRDDYDQKNLKLINESNMNNLKFKRKAWDETYSRVTVKYTSRGSFSAASVSAINSATRQTLGFERAYSVEYMSISSAANANKVLTRLMRKLSYPLANLRFDLSSYEFKNLMVGDVLLFSNSALGVIDMPIRILNLGSDKEGSISVEACEDVFALKNITITSVQEDLYKPIDLRIDELEYFSAVESTVEMGDEMGVLPVVAKPGGFVQKIRVRDGLSGKSVDVKPFSVARLSQNFEISPEMGDEISFLVDEITPLWKVSATRAGWQRIKFTCLIDNEFINFQHREDLGDGKWRVKTLMRGLSGTKISRHLKGALVWFAPVDANDLITLPLVAPNTTLFFEASNFAVKSEIKKLEFSHSQNAKKPYPISNLKALRDGKKVVLEWKNRVRLHGANYRNADNIIAGVDEGLNENRVIIKWFVNEKEFVFETKGERFEAEVPLRTTFYLWQMAYKGGFLSDCEQITA</sequence>
<accession>A0A7M1LFE0</accession>
<proteinExistence type="predicted"/>
<gene>
    <name evidence="3" type="ORF">IMC76_08740</name>
</gene>
<evidence type="ECO:0000313" key="4">
    <source>
        <dbReference type="Proteomes" id="UP000594749"/>
    </source>
</evidence>
<dbReference type="Proteomes" id="UP000594749">
    <property type="component" value="Chromosome"/>
</dbReference>
<dbReference type="OrthoDB" id="5366170at2"/>
<dbReference type="RefSeq" id="WP_025803639.1">
    <property type="nucleotide sequence ID" value="NZ_CP053842.1"/>
</dbReference>
<name>A0A7M1LFE0_9BACT</name>
<evidence type="ECO:0000259" key="1">
    <source>
        <dbReference type="Pfam" id="PF13550"/>
    </source>
</evidence>
<dbReference type="Pfam" id="PF13550">
    <property type="entry name" value="Phage-tail_3"/>
    <property type="match status" value="1"/>
</dbReference>
<dbReference type="InterPro" id="IPR056490">
    <property type="entry name" value="Rcc01698_C"/>
</dbReference>
<organism evidence="3 4">
    <name type="scientific">Campylobacter corcagiensis</name>
    <dbReference type="NCBI Taxonomy" id="1448857"/>
    <lineage>
        <taxon>Bacteria</taxon>
        <taxon>Pseudomonadati</taxon>
        <taxon>Campylobacterota</taxon>
        <taxon>Epsilonproteobacteria</taxon>
        <taxon>Campylobacterales</taxon>
        <taxon>Campylobacteraceae</taxon>
        <taxon>Campylobacter</taxon>
    </lineage>
</organism>
<evidence type="ECO:0000313" key="3">
    <source>
        <dbReference type="EMBL" id="QOQ87278.1"/>
    </source>
</evidence>
<keyword evidence="4" id="KW-1185">Reference proteome</keyword>
<feature type="domain" description="Tip attachment protein J" evidence="1">
    <location>
        <begin position="189"/>
        <end position="355"/>
    </location>
</feature>
<reference evidence="3 4" key="1">
    <citation type="submission" date="2020-10" db="EMBL/GenBank/DDBJ databases">
        <title>Campylobacter and Helicobacter PacBio genomes.</title>
        <authorList>
            <person name="Lane C."/>
        </authorList>
    </citation>
    <scope>NUCLEOTIDE SEQUENCE [LARGE SCALE GENOMIC DNA]</scope>
    <source>
        <strain evidence="3 4">2016D-0077</strain>
    </source>
</reference>
<dbReference type="InterPro" id="IPR032876">
    <property type="entry name" value="J_dom"/>
</dbReference>
<protein>
    <recommendedName>
        <fullName evidence="5">Tip attachment protein J domain-containing protein</fullName>
    </recommendedName>
</protein>
<dbReference type="Pfam" id="PF23666">
    <property type="entry name" value="Rcc01698_C"/>
    <property type="match status" value="1"/>
</dbReference>
<dbReference type="AlphaFoldDB" id="A0A7M1LFE0"/>
<evidence type="ECO:0000259" key="2">
    <source>
        <dbReference type="Pfam" id="PF23666"/>
    </source>
</evidence>
<dbReference type="EMBL" id="CP063078">
    <property type="protein sequence ID" value="QOQ87278.1"/>
    <property type="molecule type" value="Genomic_DNA"/>
</dbReference>